<name>C2E4M6_LACJH</name>
<dbReference type="PROSITE" id="PS51257">
    <property type="entry name" value="PROKAR_LIPOPROTEIN"/>
    <property type="match status" value="1"/>
</dbReference>
<dbReference type="AlphaFoldDB" id="C2E4M6"/>
<accession>C2E4M6</accession>
<feature type="signal peptide" evidence="1">
    <location>
        <begin position="1"/>
        <end position="24"/>
    </location>
</feature>
<reference evidence="2 3" key="1">
    <citation type="submission" date="2009-01" db="EMBL/GenBank/DDBJ databases">
        <authorList>
            <person name="Qin X."/>
            <person name="Bachman B."/>
            <person name="Battles P."/>
            <person name="Bell A."/>
            <person name="Bess C."/>
            <person name="Bickham C."/>
            <person name="Chaboub L."/>
            <person name="Chen D."/>
            <person name="Coyle M."/>
            <person name="Deiros D.R."/>
            <person name="Dinh H."/>
            <person name="Forbes L."/>
            <person name="Fowler G."/>
            <person name="Francisco L."/>
            <person name="Fu Q."/>
            <person name="Gubbala S."/>
            <person name="Hale W."/>
            <person name="Han Y."/>
            <person name="Hemphill L."/>
            <person name="Highlander S.K."/>
            <person name="Hirani K."/>
            <person name="Hogues M."/>
            <person name="Jackson L."/>
            <person name="Jakkamsetti A."/>
            <person name="Javaid M."/>
            <person name="Jiang H."/>
            <person name="Korchina V."/>
            <person name="Kovar C."/>
            <person name="Lara F."/>
            <person name="Lee S."/>
            <person name="Mata R."/>
            <person name="Mathew T."/>
            <person name="Moen C."/>
            <person name="Morales K."/>
            <person name="Munidasa M."/>
            <person name="Nazareth L."/>
            <person name="Ngo R."/>
            <person name="Nguyen L."/>
            <person name="Okwuonu G."/>
            <person name="Ongeri F."/>
            <person name="Patil S."/>
            <person name="Petrosino J."/>
            <person name="Pham C."/>
            <person name="Pham P."/>
            <person name="Pu L.-L."/>
            <person name="Puazo M."/>
            <person name="Raj R."/>
            <person name="Reid J."/>
            <person name="Rouhana J."/>
            <person name="Saada N."/>
            <person name="Shang Y."/>
            <person name="Simmons D."/>
            <person name="Thornton R."/>
            <person name="Warren J."/>
            <person name="Weissenberger G."/>
            <person name="Zhang J."/>
            <person name="Zhang L."/>
            <person name="Zhou C."/>
            <person name="Zhu D."/>
            <person name="Muzny D."/>
            <person name="Worley K."/>
            <person name="Gibbs R."/>
        </authorList>
    </citation>
    <scope>NUCLEOTIDE SEQUENCE [LARGE SCALE GENOMIC DNA]</scope>
    <source>
        <strain evidence="2 3">ATCC 33200</strain>
    </source>
</reference>
<evidence type="ECO:0000256" key="1">
    <source>
        <dbReference type="SAM" id="SignalP"/>
    </source>
</evidence>
<organism evidence="2 3">
    <name type="scientific">Lactobacillus johnsonii ATCC 33200</name>
    <dbReference type="NCBI Taxonomy" id="525330"/>
    <lineage>
        <taxon>Bacteria</taxon>
        <taxon>Bacillati</taxon>
        <taxon>Bacillota</taxon>
        <taxon>Bacilli</taxon>
        <taxon>Lactobacillales</taxon>
        <taxon>Lactobacillaceae</taxon>
        <taxon>Lactobacillus</taxon>
    </lineage>
</organism>
<dbReference type="PATRIC" id="fig|525330.7.peg.1467"/>
<comment type="caution">
    <text evidence="2">The sequence shown here is derived from an EMBL/GenBank/DDBJ whole genome shotgun (WGS) entry which is preliminary data.</text>
</comment>
<proteinExistence type="predicted"/>
<feature type="chain" id="PRO_5041156639" description="Lipoprotein" evidence="1">
    <location>
        <begin position="25"/>
        <end position="52"/>
    </location>
</feature>
<sequence length="52" mass="5751">MKKVKWLGAITVLSGAALTLTACGNNNNNNASDKKLALRKQFLRNKLKKVEH</sequence>
<keyword evidence="1" id="KW-0732">Signal</keyword>
<gene>
    <name evidence="2" type="ORF">HMPREF0528_0700</name>
</gene>
<evidence type="ECO:0000313" key="2">
    <source>
        <dbReference type="EMBL" id="EEJ60251.1"/>
    </source>
</evidence>
<dbReference type="Proteomes" id="UP000003491">
    <property type="component" value="Unassembled WGS sequence"/>
</dbReference>
<protein>
    <recommendedName>
        <fullName evidence="4">Lipoprotein</fullName>
    </recommendedName>
</protein>
<evidence type="ECO:0008006" key="4">
    <source>
        <dbReference type="Google" id="ProtNLM"/>
    </source>
</evidence>
<dbReference type="EMBL" id="ACGR01000025">
    <property type="protein sequence ID" value="EEJ60251.1"/>
    <property type="molecule type" value="Genomic_DNA"/>
</dbReference>
<evidence type="ECO:0000313" key="3">
    <source>
        <dbReference type="Proteomes" id="UP000003491"/>
    </source>
</evidence>
<dbReference type="HOGENOM" id="CLU_3081140_0_0_9"/>